<dbReference type="Pfam" id="PF13920">
    <property type="entry name" value="zf-C3HC4_3"/>
    <property type="match status" value="1"/>
</dbReference>
<dbReference type="PANTHER" id="PTHR46629">
    <property type="entry name" value="OS01G0917900 PROTEIN"/>
    <property type="match status" value="1"/>
</dbReference>
<evidence type="ECO:0000256" key="2">
    <source>
        <dbReference type="SAM" id="MobiDB-lite"/>
    </source>
</evidence>
<feature type="region of interest" description="Disordered" evidence="2">
    <location>
        <begin position="127"/>
        <end position="168"/>
    </location>
</feature>
<dbReference type="Proteomes" id="UP000734854">
    <property type="component" value="Unassembled WGS sequence"/>
</dbReference>
<organism evidence="4 5">
    <name type="scientific">Zingiber officinale</name>
    <name type="common">Ginger</name>
    <name type="synonym">Amomum zingiber</name>
    <dbReference type="NCBI Taxonomy" id="94328"/>
    <lineage>
        <taxon>Eukaryota</taxon>
        <taxon>Viridiplantae</taxon>
        <taxon>Streptophyta</taxon>
        <taxon>Embryophyta</taxon>
        <taxon>Tracheophyta</taxon>
        <taxon>Spermatophyta</taxon>
        <taxon>Magnoliopsida</taxon>
        <taxon>Liliopsida</taxon>
        <taxon>Zingiberales</taxon>
        <taxon>Zingiberaceae</taxon>
        <taxon>Zingiber</taxon>
    </lineage>
</organism>
<dbReference type="EMBL" id="JACMSC010000016">
    <property type="protein sequence ID" value="KAG6482793.1"/>
    <property type="molecule type" value="Genomic_DNA"/>
</dbReference>
<evidence type="ECO:0000259" key="3">
    <source>
        <dbReference type="PROSITE" id="PS50089"/>
    </source>
</evidence>
<dbReference type="PROSITE" id="PS50089">
    <property type="entry name" value="ZF_RING_2"/>
    <property type="match status" value="1"/>
</dbReference>
<feature type="compositionally biased region" description="Low complexity" evidence="2">
    <location>
        <begin position="134"/>
        <end position="161"/>
    </location>
</feature>
<evidence type="ECO:0000313" key="5">
    <source>
        <dbReference type="Proteomes" id="UP000734854"/>
    </source>
</evidence>
<accession>A0A8J5KMM3</accession>
<feature type="domain" description="RING-type" evidence="3">
    <location>
        <begin position="224"/>
        <end position="262"/>
    </location>
</feature>
<keyword evidence="1" id="KW-0862">Zinc</keyword>
<keyword evidence="1" id="KW-0479">Metal-binding</keyword>
<dbReference type="InterPro" id="IPR001841">
    <property type="entry name" value="Znf_RING"/>
</dbReference>
<keyword evidence="1" id="KW-0863">Zinc-finger</keyword>
<evidence type="ECO:0000313" key="4">
    <source>
        <dbReference type="EMBL" id="KAG6482793.1"/>
    </source>
</evidence>
<sequence length="272" mass="28101">MERRGRQHRRSATLSDHLAAEEAPCKLQELLMIRDDADEMSALTAVAACARSFASSAAAAAGGGGRTLVEILREEQEAGEIVVGGNSSNGVNWRSLVACFCLRRAGTAGVAAASSSGHASLLPFPAPAGSNSPASTSLRGSTASASTAASPPEEPPAGGQEISDLRPPASATAAAAGVSLMSLLEQTDTQWSNGVEAASPPLLPDDDEPALDDIIDGGGALRVCCVCMMRLKGAAFIPCGHTFCRRCSRELWVNRGSCPLCNDHILEILNIF</sequence>
<dbReference type="CDD" id="cd16449">
    <property type="entry name" value="RING-HC"/>
    <property type="match status" value="1"/>
</dbReference>
<dbReference type="GO" id="GO:0008270">
    <property type="term" value="F:zinc ion binding"/>
    <property type="evidence" value="ECO:0007669"/>
    <property type="project" value="UniProtKB-KW"/>
</dbReference>
<comment type="caution">
    <text evidence="4">The sequence shown here is derived from an EMBL/GenBank/DDBJ whole genome shotgun (WGS) entry which is preliminary data.</text>
</comment>
<protein>
    <recommendedName>
        <fullName evidence="3">RING-type domain-containing protein</fullName>
    </recommendedName>
</protein>
<evidence type="ECO:0000256" key="1">
    <source>
        <dbReference type="PROSITE-ProRule" id="PRU00175"/>
    </source>
</evidence>
<dbReference type="OrthoDB" id="1711136at2759"/>
<gene>
    <name evidence="4" type="ORF">ZIOFF_059432</name>
</gene>
<dbReference type="AlphaFoldDB" id="A0A8J5KMM3"/>
<name>A0A8J5KMM3_ZINOF</name>
<keyword evidence="5" id="KW-1185">Reference proteome</keyword>
<reference evidence="4 5" key="1">
    <citation type="submission" date="2020-08" db="EMBL/GenBank/DDBJ databases">
        <title>Plant Genome Project.</title>
        <authorList>
            <person name="Zhang R.-G."/>
        </authorList>
    </citation>
    <scope>NUCLEOTIDE SEQUENCE [LARGE SCALE GENOMIC DNA]</scope>
    <source>
        <tissue evidence="4">Rhizome</tissue>
    </source>
</reference>
<proteinExistence type="predicted"/>
<dbReference type="SMART" id="SM00184">
    <property type="entry name" value="RING"/>
    <property type="match status" value="1"/>
</dbReference>